<dbReference type="STRING" id="551115.Aazo_4627"/>
<dbReference type="KEGG" id="naz:Aazo_4627"/>
<dbReference type="HOGENOM" id="CLU_2736028_0_0_3"/>
<reference evidence="1 2" key="1">
    <citation type="journal article" date="2010" name="PLoS ONE">
        <title>Genome erosion in a nitrogen-fixing vertically transmitted endosymbiotic multicellular cyanobacterium.</title>
        <authorList>
            <person name="Ran L."/>
            <person name="Larsson J."/>
            <person name="Vigil-Stenman T."/>
            <person name="Nylander J.A."/>
            <person name="Ininbergs K."/>
            <person name="Zheng W.W."/>
            <person name="Lapidus A."/>
            <person name="Lowry S."/>
            <person name="Haselkorn R."/>
            <person name="Bergman B."/>
        </authorList>
    </citation>
    <scope>NUCLEOTIDE SEQUENCE [LARGE SCALE GENOMIC DNA]</scope>
    <source>
        <strain evidence="1 2">0708</strain>
    </source>
</reference>
<dbReference type="EMBL" id="CP002059">
    <property type="protein sequence ID" value="ADI65862.1"/>
    <property type="molecule type" value="Genomic_DNA"/>
</dbReference>
<dbReference type="AlphaFoldDB" id="D7DXN6"/>
<dbReference type="eggNOG" id="COG1598">
    <property type="taxonomic scope" value="Bacteria"/>
</dbReference>
<dbReference type="Proteomes" id="UP000001511">
    <property type="component" value="Chromosome"/>
</dbReference>
<organism evidence="1 2">
    <name type="scientific">Nostoc azollae (strain 0708)</name>
    <name type="common">Anabaena azollae (strain 0708)</name>
    <dbReference type="NCBI Taxonomy" id="551115"/>
    <lineage>
        <taxon>Bacteria</taxon>
        <taxon>Bacillati</taxon>
        <taxon>Cyanobacteriota</taxon>
        <taxon>Cyanophyceae</taxon>
        <taxon>Nostocales</taxon>
        <taxon>Nostocaceae</taxon>
        <taxon>Trichormus</taxon>
    </lineage>
</organism>
<name>D7DXN6_NOSA0</name>
<evidence type="ECO:0000313" key="1">
    <source>
        <dbReference type="EMBL" id="ADI65862.1"/>
    </source>
</evidence>
<accession>D7DXN6</accession>
<keyword evidence="2" id="KW-1185">Reference proteome</keyword>
<evidence type="ECO:0000313" key="2">
    <source>
        <dbReference type="Proteomes" id="UP000001511"/>
    </source>
</evidence>
<proteinExistence type="predicted"/>
<gene>
    <name evidence="1" type="ordered locus">Aazo_4627</name>
</gene>
<sequence length="71" mass="8032">MFLVGSSDFPGQNWRIHGDTYQEEVNNGIDTLESLVIAYQTTGYTLPQLTFNQAVYIKDTQLIAIRFGSDE</sequence>
<protein>
    <submittedName>
        <fullName evidence="1">Uncharacterized protein</fullName>
    </submittedName>
</protein>